<feature type="region of interest" description="Disordered" evidence="5">
    <location>
        <begin position="41"/>
        <end position="66"/>
    </location>
</feature>
<dbReference type="PANTHER" id="PTHR24251:SF28">
    <property type="entry name" value="NEUROPILIN AND TOLLOID-LIKE, ISOFORM B"/>
    <property type="match status" value="1"/>
</dbReference>
<keyword evidence="6" id="KW-0812">Transmembrane</keyword>
<feature type="chain" id="PRO_5035305965" description="CUB domain-containing protein" evidence="7">
    <location>
        <begin position="26"/>
        <end position="541"/>
    </location>
</feature>
<dbReference type="Pfam" id="PF00431">
    <property type="entry name" value="CUB"/>
    <property type="match status" value="2"/>
</dbReference>
<dbReference type="InterPro" id="IPR000859">
    <property type="entry name" value="CUB_dom"/>
</dbReference>
<feature type="signal peptide" evidence="7">
    <location>
        <begin position="1"/>
        <end position="25"/>
    </location>
</feature>
<dbReference type="OrthoDB" id="9971251at2759"/>
<dbReference type="CDD" id="cd00112">
    <property type="entry name" value="LDLa"/>
    <property type="match status" value="1"/>
</dbReference>
<dbReference type="CDD" id="cd00041">
    <property type="entry name" value="CUB"/>
    <property type="match status" value="2"/>
</dbReference>
<name>A0A8J2KT55_9HEXA</name>
<accession>A0A8J2KT55</accession>
<keyword evidence="7" id="KW-0732">Signal</keyword>
<feature type="disulfide bond" evidence="4">
    <location>
        <begin position="362"/>
        <end position="377"/>
    </location>
</feature>
<organism evidence="9 10">
    <name type="scientific">Allacma fusca</name>
    <dbReference type="NCBI Taxonomy" id="39272"/>
    <lineage>
        <taxon>Eukaryota</taxon>
        <taxon>Metazoa</taxon>
        <taxon>Ecdysozoa</taxon>
        <taxon>Arthropoda</taxon>
        <taxon>Hexapoda</taxon>
        <taxon>Collembola</taxon>
        <taxon>Symphypleona</taxon>
        <taxon>Sminthuridae</taxon>
        <taxon>Allacma</taxon>
    </lineage>
</organism>
<protein>
    <recommendedName>
        <fullName evidence="8">CUB domain-containing protein</fullName>
    </recommendedName>
</protein>
<dbReference type="Proteomes" id="UP000708208">
    <property type="component" value="Unassembled WGS sequence"/>
</dbReference>
<dbReference type="FunFam" id="2.60.120.290:FF:000013">
    <property type="entry name" value="Membrane frizzled-related protein"/>
    <property type="match status" value="1"/>
</dbReference>
<feature type="transmembrane region" description="Helical" evidence="6">
    <location>
        <begin position="389"/>
        <end position="412"/>
    </location>
</feature>
<feature type="disulfide bond" evidence="4">
    <location>
        <begin position="350"/>
        <end position="368"/>
    </location>
</feature>
<sequence length="541" mass="60708">MQQFFLLSTCFLGLIFSDFGPSSRAVLGKATLSPSTVVDKSQAVSPLDTSPSKPPPTPPPPQSLAQVQNDAGHLHNLSMADICTKFTNGSHSEFYSPQYPSNYAKQADCYKIISAGPGQVIRIKFLDHFHIEYEEHCQYDFLEIRDGRFGYSTVIQKVCGTFPPPAIQSSGRHLWLRFHSDSDIQYIGFKAVYEFLPANAYKPDLDECALINTKLEDYIGTANISQEVVSNARAYEAPVDCTWMIHAGEQEKIYITFDKYELEKPNDCTYNFIEIYGSDSSELTDDSKIKQYCGSKAEPYSSKGNILYIRFFSMIDKKVSQELKSTFEAYYSFFRDKTATFPCKEFEIDCNDNTCIDESLRCNLKPNCKLRVDEDKCPKRQTDDKRYDIPVIASLGCVLIVGMCGGLFLNIYRKLRQDRKDLIELREALRKSRESMLAMQIQSGIIPHGPSPPISSQDSGESKQTVVERPLPPNGGGSGSNNGKTIQAGTSPPTPKKQHQPSSDTNKQFRVQAESSNAIPYSPPPPYLNSRHAIVHHPEIH</sequence>
<keyword evidence="6" id="KW-1133">Transmembrane helix</keyword>
<dbReference type="PROSITE" id="PS01180">
    <property type="entry name" value="CUB"/>
    <property type="match status" value="2"/>
</dbReference>
<keyword evidence="2 4" id="KW-1015">Disulfide bond</keyword>
<keyword evidence="6" id="KW-0472">Membrane</keyword>
<evidence type="ECO:0000313" key="9">
    <source>
        <dbReference type="EMBL" id="CAG7823292.1"/>
    </source>
</evidence>
<evidence type="ECO:0000256" key="2">
    <source>
        <dbReference type="ARBA" id="ARBA00023157"/>
    </source>
</evidence>
<evidence type="ECO:0000259" key="8">
    <source>
        <dbReference type="PROSITE" id="PS01180"/>
    </source>
</evidence>
<comment type="caution">
    <text evidence="9">The sequence shown here is derived from an EMBL/GenBank/DDBJ whole genome shotgun (WGS) entry which is preliminary data.</text>
</comment>
<evidence type="ECO:0000256" key="6">
    <source>
        <dbReference type="SAM" id="Phobius"/>
    </source>
</evidence>
<keyword evidence="10" id="KW-1185">Reference proteome</keyword>
<feature type="region of interest" description="Disordered" evidence="5">
    <location>
        <begin position="444"/>
        <end position="531"/>
    </location>
</feature>
<evidence type="ECO:0000256" key="5">
    <source>
        <dbReference type="SAM" id="MobiDB-lite"/>
    </source>
</evidence>
<reference evidence="9" key="1">
    <citation type="submission" date="2021-06" db="EMBL/GenBank/DDBJ databases">
        <authorList>
            <person name="Hodson N. C."/>
            <person name="Mongue J. A."/>
            <person name="Jaron S. K."/>
        </authorList>
    </citation>
    <scope>NUCLEOTIDE SEQUENCE</scope>
</reference>
<dbReference type="SMART" id="SM00042">
    <property type="entry name" value="CUB"/>
    <property type="match status" value="2"/>
</dbReference>
<feature type="domain" description="CUB" evidence="8">
    <location>
        <begin position="83"/>
        <end position="196"/>
    </location>
</feature>
<evidence type="ECO:0000256" key="4">
    <source>
        <dbReference type="PROSITE-ProRule" id="PRU00124"/>
    </source>
</evidence>
<comment type="caution">
    <text evidence="3">Lacks conserved residue(s) required for the propagation of feature annotation.</text>
</comment>
<evidence type="ECO:0000256" key="7">
    <source>
        <dbReference type="SAM" id="SignalP"/>
    </source>
</evidence>
<evidence type="ECO:0000313" key="10">
    <source>
        <dbReference type="Proteomes" id="UP000708208"/>
    </source>
</evidence>
<dbReference type="PANTHER" id="PTHR24251">
    <property type="entry name" value="OVOCHYMASE-RELATED"/>
    <property type="match status" value="1"/>
</dbReference>
<proteinExistence type="predicted"/>
<feature type="compositionally biased region" description="Polar residues" evidence="5">
    <location>
        <begin position="500"/>
        <end position="519"/>
    </location>
</feature>
<evidence type="ECO:0000256" key="3">
    <source>
        <dbReference type="PROSITE-ProRule" id="PRU00059"/>
    </source>
</evidence>
<feature type="compositionally biased region" description="Pro residues" evidence="5">
    <location>
        <begin position="52"/>
        <end position="62"/>
    </location>
</feature>
<dbReference type="PROSITE" id="PS50068">
    <property type="entry name" value="LDLRA_2"/>
    <property type="match status" value="1"/>
</dbReference>
<dbReference type="AlphaFoldDB" id="A0A8J2KT55"/>
<dbReference type="EMBL" id="CAJVCH010529026">
    <property type="protein sequence ID" value="CAG7823292.1"/>
    <property type="molecule type" value="Genomic_DNA"/>
</dbReference>
<feature type="disulfide bond" evidence="4">
    <location>
        <begin position="343"/>
        <end position="355"/>
    </location>
</feature>
<feature type="domain" description="CUB" evidence="8">
    <location>
        <begin position="208"/>
        <end position="334"/>
    </location>
</feature>
<gene>
    <name evidence="9" type="ORF">AFUS01_LOCUS33516</name>
</gene>
<keyword evidence="1" id="KW-0677">Repeat</keyword>
<dbReference type="InterPro" id="IPR002172">
    <property type="entry name" value="LDrepeatLR_classA_rpt"/>
</dbReference>
<evidence type="ECO:0000256" key="1">
    <source>
        <dbReference type="ARBA" id="ARBA00022737"/>
    </source>
</evidence>